<dbReference type="Proteomes" id="UP000680038">
    <property type="component" value="Unassembled WGS sequence"/>
</dbReference>
<proteinExistence type="predicted"/>
<comment type="caution">
    <text evidence="2">The sequence shown here is derived from an EMBL/GenBank/DDBJ whole genome shotgun (WGS) entry which is preliminary data.</text>
</comment>
<evidence type="ECO:0000313" key="3">
    <source>
        <dbReference type="Proteomes" id="UP000680038"/>
    </source>
</evidence>
<reference evidence="2" key="1">
    <citation type="submission" date="2021-04" db="EMBL/GenBank/DDBJ databases">
        <authorList>
            <person name="Rodrigo-Torres L."/>
            <person name="Arahal R. D."/>
            <person name="Lucena T."/>
        </authorList>
    </citation>
    <scope>NUCLEOTIDE SEQUENCE</scope>
    <source>
        <strain evidence="2">CECT 9275</strain>
    </source>
</reference>
<name>A0A916JK41_9BACT</name>
<evidence type="ECO:0000256" key="1">
    <source>
        <dbReference type="SAM" id="MobiDB-lite"/>
    </source>
</evidence>
<dbReference type="EMBL" id="CAJRAF010000004">
    <property type="protein sequence ID" value="CAG5016005.1"/>
    <property type="molecule type" value="Genomic_DNA"/>
</dbReference>
<sequence>MTIQAEPKWINRMLIIRLWRQKQRRGIHVCGDTNDGVREDTNDGVREDTNDGRNSSSANRAFILVLTFSWIAVDGDRAFVPFHDLPPTPPQRFPKDFLNGSPHHVTSAPVEMLSINCRIFTGASSKKRATGSMR</sequence>
<dbReference type="AlphaFoldDB" id="A0A916JK41"/>
<protein>
    <submittedName>
        <fullName evidence="2">Uncharacterized protein</fullName>
    </submittedName>
</protein>
<feature type="region of interest" description="Disordered" evidence="1">
    <location>
        <begin position="36"/>
        <end position="55"/>
    </location>
</feature>
<organism evidence="2 3">
    <name type="scientific">Dyadobacter helix</name>
    <dbReference type="NCBI Taxonomy" id="2822344"/>
    <lineage>
        <taxon>Bacteria</taxon>
        <taxon>Pseudomonadati</taxon>
        <taxon>Bacteroidota</taxon>
        <taxon>Cytophagia</taxon>
        <taxon>Cytophagales</taxon>
        <taxon>Spirosomataceae</taxon>
        <taxon>Dyadobacter</taxon>
    </lineage>
</organism>
<feature type="compositionally biased region" description="Basic and acidic residues" evidence="1">
    <location>
        <begin position="36"/>
        <end position="51"/>
    </location>
</feature>
<evidence type="ECO:0000313" key="2">
    <source>
        <dbReference type="EMBL" id="CAG5016005.1"/>
    </source>
</evidence>
<keyword evidence="3" id="KW-1185">Reference proteome</keyword>
<accession>A0A916JK41</accession>
<gene>
    <name evidence="2" type="ORF">DYBT9275_05459</name>
</gene>